<proteinExistence type="predicted"/>
<dbReference type="Proteomes" id="UP000772434">
    <property type="component" value="Unassembled WGS sequence"/>
</dbReference>
<protein>
    <submittedName>
        <fullName evidence="1">Uncharacterized protein</fullName>
    </submittedName>
</protein>
<evidence type="ECO:0000313" key="2">
    <source>
        <dbReference type="Proteomes" id="UP000772434"/>
    </source>
</evidence>
<organism evidence="1 2">
    <name type="scientific">Rhodocollybia butyracea</name>
    <dbReference type="NCBI Taxonomy" id="206335"/>
    <lineage>
        <taxon>Eukaryota</taxon>
        <taxon>Fungi</taxon>
        <taxon>Dikarya</taxon>
        <taxon>Basidiomycota</taxon>
        <taxon>Agaricomycotina</taxon>
        <taxon>Agaricomycetes</taxon>
        <taxon>Agaricomycetidae</taxon>
        <taxon>Agaricales</taxon>
        <taxon>Marasmiineae</taxon>
        <taxon>Omphalotaceae</taxon>
        <taxon>Rhodocollybia</taxon>
    </lineage>
</organism>
<accession>A0A9P5PBQ6</accession>
<sequence>MEEKIMAGCNNLIQHTLTEVSASAIAQFQERAEILMEREIVGPVFVVRKPKLHCSRCWQLLYH</sequence>
<name>A0A9P5PBQ6_9AGAR</name>
<evidence type="ECO:0000313" key="1">
    <source>
        <dbReference type="EMBL" id="KAF9060401.1"/>
    </source>
</evidence>
<dbReference type="AlphaFoldDB" id="A0A9P5PBQ6"/>
<reference evidence="1" key="1">
    <citation type="submission" date="2020-11" db="EMBL/GenBank/DDBJ databases">
        <authorList>
            <consortium name="DOE Joint Genome Institute"/>
            <person name="Ahrendt S."/>
            <person name="Riley R."/>
            <person name="Andreopoulos W."/>
            <person name="Labutti K."/>
            <person name="Pangilinan J."/>
            <person name="Ruiz-Duenas F.J."/>
            <person name="Barrasa J.M."/>
            <person name="Sanchez-Garcia M."/>
            <person name="Camarero S."/>
            <person name="Miyauchi S."/>
            <person name="Serrano A."/>
            <person name="Linde D."/>
            <person name="Babiker R."/>
            <person name="Drula E."/>
            <person name="Ayuso-Fernandez I."/>
            <person name="Pacheco R."/>
            <person name="Padilla G."/>
            <person name="Ferreira P."/>
            <person name="Barriuso J."/>
            <person name="Kellner H."/>
            <person name="Castanera R."/>
            <person name="Alfaro M."/>
            <person name="Ramirez L."/>
            <person name="Pisabarro A.G."/>
            <person name="Kuo A."/>
            <person name="Tritt A."/>
            <person name="Lipzen A."/>
            <person name="He G."/>
            <person name="Yan M."/>
            <person name="Ng V."/>
            <person name="Cullen D."/>
            <person name="Martin F."/>
            <person name="Rosso M.-N."/>
            <person name="Henrissat B."/>
            <person name="Hibbett D."/>
            <person name="Martinez A.T."/>
            <person name="Grigoriev I.V."/>
        </authorList>
    </citation>
    <scope>NUCLEOTIDE SEQUENCE</scope>
    <source>
        <strain evidence="1">AH 40177</strain>
    </source>
</reference>
<feature type="non-terminal residue" evidence="1">
    <location>
        <position position="63"/>
    </location>
</feature>
<comment type="caution">
    <text evidence="1">The sequence shown here is derived from an EMBL/GenBank/DDBJ whole genome shotgun (WGS) entry which is preliminary data.</text>
</comment>
<dbReference type="EMBL" id="JADNRY010000245">
    <property type="protein sequence ID" value="KAF9060401.1"/>
    <property type="molecule type" value="Genomic_DNA"/>
</dbReference>
<keyword evidence="2" id="KW-1185">Reference proteome</keyword>
<gene>
    <name evidence="1" type="ORF">BDP27DRAFT_1339691</name>
</gene>